<feature type="compositionally biased region" description="Low complexity" evidence="12">
    <location>
        <begin position="573"/>
        <end position="583"/>
    </location>
</feature>
<feature type="compositionally biased region" description="Acidic residues" evidence="12">
    <location>
        <begin position="1"/>
        <end position="15"/>
    </location>
</feature>
<dbReference type="Pfam" id="PF19422">
    <property type="entry name" value="Ariadne"/>
    <property type="match status" value="1"/>
</dbReference>
<dbReference type="Proteomes" id="UP001055712">
    <property type="component" value="Unassembled WGS sequence"/>
</dbReference>
<feature type="compositionally biased region" description="Basic and acidic residues" evidence="12">
    <location>
        <begin position="52"/>
        <end position="63"/>
    </location>
</feature>
<evidence type="ECO:0000256" key="2">
    <source>
        <dbReference type="ARBA" id="ARBA00003976"/>
    </source>
</evidence>
<dbReference type="Gene3D" id="1.20.120.1750">
    <property type="match status" value="1"/>
</dbReference>
<dbReference type="OrthoDB" id="10009520at2759"/>
<evidence type="ECO:0000256" key="10">
    <source>
        <dbReference type="ARBA" id="ARBA00022833"/>
    </source>
</evidence>
<protein>
    <recommendedName>
        <fullName evidence="4">RBR-type E3 ubiquitin transferase</fullName>
        <ecNumber evidence="4">2.3.2.31</ecNumber>
    </recommendedName>
</protein>
<dbReference type="EC" id="2.3.2.31" evidence="4"/>
<keyword evidence="10" id="KW-0862">Zinc</keyword>
<keyword evidence="7" id="KW-0677">Repeat</keyword>
<gene>
    <name evidence="15" type="ORF">D9Q98_005609</name>
</gene>
<dbReference type="Pfam" id="PF21235">
    <property type="entry name" value="UBA_ARI1"/>
    <property type="match status" value="1"/>
</dbReference>
<dbReference type="GO" id="GO:0061630">
    <property type="term" value="F:ubiquitin protein ligase activity"/>
    <property type="evidence" value="ECO:0007669"/>
    <property type="project" value="UniProtKB-EC"/>
</dbReference>
<evidence type="ECO:0000313" key="16">
    <source>
        <dbReference type="Proteomes" id="UP001055712"/>
    </source>
</evidence>
<dbReference type="SMART" id="SM00647">
    <property type="entry name" value="IBR"/>
    <property type="match status" value="2"/>
</dbReference>
<evidence type="ECO:0000256" key="7">
    <source>
        <dbReference type="ARBA" id="ARBA00022737"/>
    </source>
</evidence>
<evidence type="ECO:0000256" key="9">
    <source>
        <dbReference type="ARBA" id="ARBA00022786"/>
    </source>
</evidence>
<dbReference type="AlphaFoldDB" id="A0A9D4YWD2"/>
<feature type="region of interest" description="Disordered" evidence="12">
    <location>
        <begin position="1"/>
        <end position="63"/>
    </location>
</feature>
<evidence type="ECO:0000256" key="5">
    <source>
        <dbReference type="ARBA" id="ARBA00022679"/>
    </source>
</evidence>
<sequence>MGEGGDDDWFEDYDTDMSNASGGASDPGSPHQEHSDGGDSASSSGDDADDGYQERAAAEGSTDQRKRLYTVIDRANLRRMQDEALTQVQSILGCSSTTARALLIFFSWDAETVLGTLAERGQEEVYKRAGLLSQAEEVPQACGDAGAAAGSSDEVTCGVCMCEGPRQEATTMECGHTFCNTCWREHLRISISEGLSRRLKCMAAGCGVVCEEPKVKKLLKDNPPLVAKYEQTLLESYVDDNKRVRWCPSVPHCGNAIRSKELHCEVDCTCGQAFCFACCGVQHSPATCEMQSEWQKCVKDGSETSSWLNANTKPCPKCSKPVEKNGGCNLVLCRCGQAFCWLCGQGTGRQHTWTNIEGHSCGAYKEEAEARADEAQRSLKRYLHYLTRYEANLMASRLEPALRQECESRVDTQMQSVVTSMSDFTWLNEALDQLFLARKCMTYSYIFAYYMFGQTMFKEDFTPETNAINQALFEDKQGQLEMEVERLSHLLESPWPLSHQMMERRMAVINLAANIDVRLRKLYEVIECDIVPQVASRGVGIAPYKGKHAEAAGDSAQEIYRQAAAGEPGPSNSSLLSSDVVDLTAADSDDDRPGARAKGKGRAEAANTGRSKRKAGS</sequence>
<dbReference type="InterPro" id="IPR018957">
    <property type="entry name" value="Znf_C3HC4_RING-type"/>
</dbReference>
<keyword evidence="5" id="KW-0808">Transferase</keyword>
<feature type="domain" description="RING-type" evidence="13">
    <location>
        <begin position="157"/>
        <end position="201"/>
    </location>
</feature>
<dbReference type="Pfam" id="PF01485">
    <property type="entry name" value="IBR"/>
    <property type="match status" value="1"/>
</dbReference>
<dbReference type="Gene3D" id="3.30.40.10">
    <property type="entry name" value="Zinc/RING finger domain, C3HC4 (zinc finger)"/>
    <property type="match status" value="1"/>
</dbReference>
<dbReference type="InterPro" id="IPR031127">
    <property type="entry name" value="E3_UB_ligase_RBR"/>
</dbReference>
<feature type="region of interest" description="Disordered" evidence="12">
    <location>
        <begin position="563"/>
        <end position="617"/>
    </location>
</feature>
<evidence type="ECO:0000256" key="4">
    <source>
        <dbReference type="ARBA" id="ARBA00012251"/>
    </source>
</evidence>
<comment type="caution">
    <text evidence="15">The sequence shown here is derived from an EMBL/GenBank/DDBJ whole genome shotgun (WGS) entry which is preliminary data.</text>
</comment>
<dbReference type="PROSITE" id="PS50089">
    <property type="entry name" value="ZF_RING_2"/>
    <property type="match status" value="1"/>
</dbReference>
<dbReference type="InterPro" id="IPR045840">
    <property type="entry name" value="Ariadne"/>
</dbReference>
<reference evidence="15" key="1">
    <citation type="journal article" date="2019" name="Plant J.">
        <title>Chlorella vulgaris genome assembly and annotation reveals the molecular basis for metabolic acclimation to high light conditions.</title>
        <authorList>
            <person name="Cecchin M."/>
            <person name="Marcolungo L."/>
            <person name="Rossato M."/>
            <person name="Girolomoni L."/>
            <person name="Cosentino E."/>
            <person name="Cuine S."/>
            <person name="Li-Beisson Y."/>
            <person name="Delledonne M."/>
            <person name="Ballottari M."/>
        </authorList>
    </citation>
    <scope>NUCLEOTIDE SEQUENCE</scope>
    <source>
        <strain evidence="15">211/11P</strain>
    </source>
</reference>
<dbReference type="EMBL" id="SIDB01000008">
    <property type="protein sequence ID" value="KAI3429520.1"/>
    <property type="molecule type" value="Genomic_DNA"/>
</dbReference>
<evidence type="ECO:0000259" key="14">
    <source>
        <dbReference type="PROSITE" id="PS51873"/>
    </source>
</evidence>
<name>A0A9D4YWD2_CHLVU</name>
<keyword evidence="6" id="KW-0479">Metal-binding</keyword>
<dbReference type="InterPro" id="IPR002867">
    <property type="entry name" value="IBR_dom"/>
</dbReference>
<dbReference type="CDD" id="cd20346">
    <property type="entry name" value="BRcat_RBR_ANKIB1"/>
    <property type="match status" value="1"/>
</dbReference>
<organism evidence="15 16">
    <name type="scientific">Chlorella vulgaris</name>
    <name type="common">Green alga</name>
    <dbReference type="NCBI Taxonomy" id="3077"/>
    <lineage>
        <taxon>Eukaryota</taxon>
        <taxon>Viridiplantae</taxon>
        <taxon>Chlorophyta</taxon>
        <taxon>core chlorophytes</taxon>
        <taxon>Trebouxiophyceae</taxon>
        <taxon>Chlorellales</taxon>
        <taxon>Chlorellaceae</taxon>
        <taxon>Chlorella clade</taxon>
        <taxon>Chlorella</taxon>
    </lineage>
</organism>
<keyword evidence="8 11" id="KW-0863">Zinc-finger</keyword>
<evidence type="ECO:0000256" key="1">
    <source>
        <dbReference type="ARBA" id="ARBA00001798"/>
    </source>
</evidence>
<comment type="function">
    <text evidence="2">Might act as an E3 ubiquitin-protein ligase, or as part of E3 complex, which accepts ubiquitin from specific E2 ubiquitin-conjugating enzymes and then transfers it to substrates.</text>
</comment>
<dbReference type="InterPro" id="IPR013083">
    <property type="entry name" value="Znf_RING/FYVE/PHD"/>
</dbReference>
<accession>A0A9D4YWD2</accession>
<dbReference type="PROSITE" id="PS51873">
    <property type="entry name" value="TRIAD"/>
    <property type="match status" value="1"/>
</dbReference>
<dbReference type="Pfam" id="PF22191">
    <property type="entry name" value="IBR_1"/>
    <property type="match status" value="1"/>
</dbReference>
<dbReference type="InterPro" id="IPR048962">
    <property type="entry name" value="ARIH1-like_UBL"/>
</dbReference>
<keyword evidence="9" id="KW-0833">Ubl conjugation pathway</keyword>
<evidence type="ECO:0000313" key="15">
    <source>
        <dbReference type="EMBL" id="KAI3429520.1"/>
    </source>
</evidence>
<reference evidence="15" key="2">
    <citation type="submission" date="2020-11" db="EMBL/GenBank/DDBJ databases">
        <authorList>
            <person name="Cecchin M."/>
            <person name="Marcolungo L."/>
            <person name="Rossato M."/>
            <person name="Girolomoni L."/>
            <person name="Cosentino E."/>
            <person name="Cuine S."/>
            <person name="Li-Beisson Y."/>
            <person name="Delledonne M."/>
            <person name="Ballottari M."/>
        </authorList>
    </citation>
    <scope>NUCLEOTIDE SEQUENCE</scope>
    <source>
        <strain evidence="15">211/11P</strain>
        <tissue evidence="15">Whole cell</tissue>
    </source>
</reference>
<evidence type="ECO:0000256" key="6">
    <source>
        <dbReference type="ARBA" id="ARBA00022723"/>
    </source>
</evidence>
<evidence type="ECO:0000256" key="11">
    <source>
        <dbReference type="PROSITE-ProRule" id="PRU00175"/>
    </source>
</evidence>
<evidence type="ECO:0000256" key="12">
    <source>
        <dbReference type="SAM" id="MobiDB-lite"/>
    </source>
</evidence>
<feature type="domain" description="RING-type" evidence="14">
    <location>
        <begin position="153"/>
        <end position="365"/>
    </location>
</feature>
<dbReference type="InterPro" id="IPR001841">
    <property type="entry name" value="Znf_RING"/>
</dbReference>
<evidence type="ECO:0000256" key="8">
    <source>
        <dbReference type="ARBA" id="ARBA00022771"/>
    </source>
</evidence>
<comment type="similarity">
    <text evidence="3">Belongs to the RBR family. Ariadne subfamily.</text>
</comment>
<keyword evidence="16" id="KW-1185">Reference proteome</keyword>
<evidence type="ECO:0000259" key="13">
    <source>
        <dbReference type="PROSITE" id="PS50089"/>
    </source>
</evidence>
<dbReference type="FunFam" id="3.30.40.10:FF:000019">
    <property type="entry name" value="RBR-type E3 ubiquitin transferase"/>
    <property type="match status" value="1"/>
</dbReference>
<dbReference type="CDD" id="cd16773">
    <property type="entry name" value="RING-HC_RBR_TRIAD1"/>
    <property type="match status" value="1"/>
</dbReference>
<dbReference type="CDD" id="cd22586">
    <property type="entry name" value="Rcat_RBR_ARI1-like"/>
    <property type="match status" value="1"/>
</dbReference>
<dbReference type="PANTHER" id="PTHR11685">
    <property type="entry name" value="RBR FAMILY RING FINGER AND IBR DOMAIN-CONTAINING"/>
    <property type="match status" value="1"/>
</dbReference>
<dbReference type="InterPro" id="IPR044066">
    <property type="entry name" value="TRIAD_supradom"/>
</dbReference>
<dbReference type="Pfam" id="PF00097">
    <property type="entry name" value="zf-C3HC4"/>
    <property type="match status" value="1"/>
</dbReference>
<dbReference type="SUPFAM" id="SSF57850">
    <property type="entry name" value="RING/U-box"/>
    <property type="match status" value="3"/>
</dbReference>
<proteinExistence type="inferred from homology"/>
<evidence type="ECO:0000256" key="3">
    <source>
        <dbReference type="ARBA" id="ARBA00005884"/>
    </source>
</evidence>
<dbReference type="GO" id="GO:0016567">
    <property type="term" value="P:protein ubiquitination"/>
    <property type="evidence" value="ECO:0007669"/>
    <property type="project" value="InterPro"/>
</dbReference>
<comment type="catalytic activity">
    <reaction evidence="1">
        <text>[E2 ubiquitin-conjugating enzyme]-S-ubiquitinyl-L-cysteine + [acceptor protein]-L-lysine = [E2 ubiquitin-conjugating enzyme]-L-cysteine + [acceptor protein]-N(6)-ubiquitinyl-L-lysine.</text>
        <dbReference type="EC" id="2.3.2.31"/>
    </reaction>
</comment>
<dbReference type="GO" id="GO:0008270">
    <property type="term" value="F:zinc ion binding"/>
    <property type="evidence" value="ECO:0007669"/>
    <property type="project" value="UniProtKB-KW"/>
</dbReference>